<dbReference type="GO" id="GO:0006893">
    <property type="term" value="P:Golgi to plasma membrane transport"/>
    <property type="evidence" value="ECO:0007669"/>
    <property type="project" value="TreeGrafter"/>
</dbReference>
<dbReference type="Proteomes" id="UP000613580">
    <property type="component" value="Unassembled WGS sequence"/>
</dbReference>
<comment type="caution">
    <text evidence="14">The sequence shown here is derived from an EMBL/GenBank/DDBJ whole genome shotgun (WGS) entry which is preliminary data.</text>
</comment>
<sequence>MERNANRPQRAPSIKAEMIDELAVKHFPTCMRNSHQGLRADHRLNHFGRLEYGLFLKVLGLSVEEANVFWRKSFDRITDDTFNKMYKYNIRHSYGHALWHPIPQILKPCSCQQILTSSGDPGCPFRHFSVDNLRSALVSTYGLSSGDVNEVMKTVKDNHFHVACTRVYEITRASGGVKRGKGLAAGRASPHPNQYAAASMALAKEPRGEGRGDGHWVMAEFDVLNNEQIRVDFRPLFEPTESSIRSHPSKPLPLSSLPSLIQEISGFFIIETHVLQTTGNFRSERDVEELWDGLLALLTMGIENALRTETDPDSFLSVKESLLSFIVTLEVRVVQPSALSLHSFIIVLFEKYGVYWRRSSTSVSIISYKTMTTFKCRLRRRNQMKTVLDVVLDRGVREESVGRVRSTTLFGISLIASRSQTPYSLPWSQTFYLCCQDIRSFIQKFYAFVEGVSQHHRNIDELLSNLSTLTQIAQIVTNLEYLQVTCIELQRSLTSLRSSQRGGSIVLTASSSFEATLARALQRITGLISSKLDDFFGLSEYNWTPAVCEDGPAMYLYELVNWLTTVVDALVIKEAYKDEAYKGAVAYIADCLMDFLTGRNIPMMNENAVSNILIDVDFLEEELRRIGRGHLCSMFIELRTMTAIALNNTVQDFLVPANRQTSFAAVKHKKLQALLDKLAKYGASQRDAAARELGDRRRREADAVGRLFPGEGALTSMFSIIISLSLRLPTCARRVRTRLPSSARPLNQQMDNITDQIPSKLDAFFELSSTAGRRQSARMGRRCTSTSWLTTVIDGQTVKEASKDEMHKVAKVAFTHVSDCLMIRPLDLRAYLSKHPTIRRSSWRYAWAEANEMVAGRSISMMNENAVSNILIDVDFLEQELRRIGRGHLCSIFVELRATTAIVLNNTVDDFLVPCKPTNVVCCREARETPGFTSTNLPSML</sequence>
<evidence type="ECO:0000256" key="5">
    <source>
        <dbReference type="ARBA" id="ARBA00022485"/>
    </source>
</evidence>
<evidence type="ECO:0000259" key="13">
    <source>
        <dbReference type="Pfam" id="PF04104"/>
    </source>
</evidence>
<dbReference type="PANTHER" id="PTHR12702:SF0">
    <property type="entry name" value="EXOCYST COMPLEX COMPONENT 6"/>
    <property type="match status" value="1"/>
</dbReference>
<comment type="cofactor">
    <cofactor evidence="1">
        <name>[4Fe-4S] cluster</name>
        <dbReference type="ChEBI" id="CHEBI:49883"/>
    </cofactor>
</comment>
<evidence type="ECO:0000256" key="4">
    <source>
        <dbReference type="ARBA" id="ARBA00022483"/>
    </source>
</evidence>
<evidence type="ECO:0000256" key="6">
    <source>
        <dbReference type="ARBA" id="ARBA00022515"/>
    </source>
</evidence>
<dbReference type="GO" id="GO:0046872">
    <property type="term" value="F:metal ion binding"/>
    <property type="evidence" value="ECO:0007669"/>
    <property type="project" value="UniProtKB-KW"/>
</dbReference>
<keyword evidence="4" id="KW-0268">Exocytosis</keyword>
<dbReference type="EMBL" id="JACAZE010000041">
    <property type="protein sequence ID" value="KAF7288272.1"/>
    <property type="molecule type" value="Genomic_DNA"/>
</dbReference>
<feature type="domain" description="DNA primase large subunit C-terminal" evidence="13">
    <location>
        <begin position="20"/>
        <end position="195"/>
    </location>
</feature>
<keyword evidence="3" id="KW-0813">Transport</keyword>
<dbReference type="AlphaFoldDB" id="A0A8H6VNH3"/>
<dbReference type="Pfam" id="PF04104">
    <property type="entry name" value="DNA_primase_lrg"/>
    <property type="match status" value="1"/>
</dbReference>
<dbReference type="InterPro" id="IPR058560">
    <property type="entry name" value="DNA_primase_C"/>
</dbReference>
<dbReference type="GO" id="GO:0090522">
    <property type="term" value="P:vesicle tethering involved in exocytosis"/>
    <property type="evidence" value="ECO:0007669"/>
    <property type="project" value="InterPro"/>
</dbReference>
<dbReference type="GO" id="GO:0000145">
    <property type="term" value="C:exocyst"/>
    <property type="evidence" value="ECO:0007669"/>
    <property type="project" value="TreeGrafter"/>
</dbReference>
<feature type="domain" description="Exocyst complex subunit EXOC6/Sec15 C-terminal" evidence="12">
    <location>
        <begin position="467"/>
        <end position="677"/>
    </location>
</feature>
<dbReference type="InterPro" id="IPR042045">
    <property type="entry name" value="EXOC6/Sec15_C_dom1"/>
</dbReference>
<keyword evidence="11" id="KW-0175">Coiled coil</keyword>
<comment type="similarity">
    <text evidence="2">Belongs to the SEC15 family.</text>
</comment>
<name>A0A8H6VNH3_MYCCL</name>
<gene>
    <name evidence="14" type="ORF">HMN09_01407200</name>
</gene>
<evidence type="ECO:0000259" key="12">
    <source>
        <dbReference type="Pfam" id="PF04091"/>
    </source>
</evidence>
<protein>
    <submittedName>
        <fullName evidence="14">Rsec15 protein</fullName>
    </submittedName>
</protein>
<dbReference type="GO" id="GO:0051539">
    <property type="term" value="F:4 iron, 4 sulfur cluster binding"/>
    <property type="evidence" value="ECO:0007669"/>
    <property type="project" value="UniProtKB-KW"/>
</dbReference>
<evidence type="ECO:0000256" key="11">
    <source>
        <dbReference type="ARBA" id="ARBA00023054"/>
    </source>
</evidence>
<dbReference type="Pfam" id="PF04091">
    <property type="entry name" value="Sec15_C"/>
    <property type="match status" value="3"/>
</dbReference>
<organism evidence="14 15">
    <name type="scientific">Mycena chlorophos</name>
    <name type="common">Agaric fungus</name>
    <name type="synonym">Agaricus chlorophos</name>
    <dbReference type="NCBI Taxonomy" id="658473"/>
    <lineage>
        <taxon>Eukaryota</taxon>
        <taxon>Fungi</taxon>
        <taxon>Dikarya</taxon>
        <taxon>Basidiomycota</taxon>
        <taxon>Agaricomycotina</taxon>
        <taxon>Agaricomycetes</taxon>
        <taxon>Agaricomycetidae</taxon>
        <taxon>Agaricales</taxon>
        <taxon>Marasmiineae</taxon>
        <taxon>Mycenaceae</taxon>
        <taxon>Mycena</taxon>
    </lineage>
</organism>
<reference evidence="14" key="1">
    <citation type="submission" date="2020-05" db="EMBL/GenBank/DDBJ databases">
        <title>Mycena genomes resolve the evolution of fungal bioluminescence.</title>
        <authorList>
            <person name="Tsai I.J."/>
        </authorList>
    </citation>
    <scope>NUCLEOTIDE SEQUENCE</scope>
    <source>
        <strain evidence="14">110903Hualien_Pintung</strain>
    </source>
</reference>
<dbReference type="Gene3D" id="1.10.357.30">
    <property type="entry name" value="Exocyst complex subunit Sec15 C-terminal domain, N-terminal subdomain"/>
    <property type="match status" value="1"/>
</dbReference>
<accession>A0A8H6VNH3</accession>
<dbReference type="GO" id="GO:0006269">
    <property type="term" value="P:DNA replication, synthesis of primer"/>
    <property type="evidence" value="ECO:0007669"/>
    <property type="project" value="UniProtKB-KW"/>
</dbReference>
<keyword evidence="6" id="KW-0639">Primosome</keyword>
<keyword evidence="15" id="KW-1185">Reference proteome</keyword>
<dbReference type="InterPro" id="IPR046361">
    <property type="entry name" value="EXOC6/Sec15_C"/>
</dbReference>
<dbReference type="GO" id="GO:0006886">
    <property type="term" value="P:intracellular protein transport"/>
    <property type="evidence" value="ECO:0007669"/>
    <property type="project" value="InterPro"/>
</dbReference>
<dbReference type="InterPro" id="IPR042044">
    <property type="entry name" value="EXOC6PINT-1/Sec15/Tip20_C_dom2"/>
</dbReference>
<evidence type="ECO:0000256" key="10">
    <source>
        <dbReference type="ARBA" id="ARBA00023014"/>
    </source>
</evidence>
<dbReference type="OrthoDB" id="10267033at2759"/>
<dbReference type="PANTHER" id="PTHR12702">
    <property type="entry name" value="SEC15"/>
    <property type="match status" value="1"/>
</dbReference>
<evidence type="ECO:0000256" key="1">
    <source>
        <dbReference type="ARBA" id="ARBA00001966"/>
    </source>
</evidence>
<proteinExistence type="inferred from homology"/>
<evidence type="ECO:0000256" key="2">
    <source>
        <dbReference type="ARBA" id="ARBA00007944"/>
    </source>
</evidence>
<evidence type="ECO:0000256" key="9">
    <source>
        <dbReference type="ARBA" id="ARBA00023004"/>
    </source>
</evidence>
<evidence type="ECO:0000256" key="8">
    <source>
        <dbReference type="ARBA" id="ARBA00022723"/>
    </source>
</evidence>
<feature type="domain" description="Exocyst complex subunit EXOC6/Sec15 C-terminal" evidence="12">
    <location>
        <begin position="418"/>
        <end position="465"/>
    </location>
</feature>
<keyword evidence="10" id="KW-0411">Iron-sulfur</keyword>
<keyword evidence="8" id="KW-0479">Metal-binding</keyword>
<dbReference type="GO" id="GO:0016020">
    <property type="term" value="C:membrane"/>
    <property type="evidence" value="ECO:0007669"/>
    <property type="project" value="TreeGrafter"/>
</dbReference>
<keyword evidence="7" id="KW-0235">DNA replication</keyword>
<keyword evidence="9" id="KW-0408">Iron</keyword>
<dbReference type="InterPro" id="IPR007225">
    <property type="entry name" value="EXOC6/Sec15"/>
</dbReference>
<dbReference type="Gene3D" id="1.20.58.670">
    <property type="entry name" value="Dsl1p vesicle tethering complex, Tip20p subunit, domain D"/>
    <property type="match status" value="2"/>
</dbReference>
<feature type="domain" description="Exocyst complex subunit EXOC6/Sec15 C-terminal" evidence="12">
    <location>
        <begin position="853"/>
        <end position="914"/>
    </location>
</feature>
<evidence type="ECO:0000256" key="3">
    <source>
        <dbReference type="ARBA" id="ARBA00022448"/>
    </source>
</evidence>
<keyword evidence="5" id="KW-0004">4Fe-4S</keyword>
<evidence type="ECO:0000313" key="15">
    <source>
        <dbReference type="Proteomes" id="UP000613580"/>
    </source>
</evidence>
<evidence type="ECO:0000256" key="7">
    <source>
        <dbReference type="ARBA" id="ARBA00022705"/>
    </source>
</evidence>
<evidence type="ECO:0000313" key="14">
    <source>
        <dbReference type="EMBL" id="KAF7288272.1"/>
    </source>
</evidence>